<gene>
    <name evidence="2" type="ORF">ANN_27155</name>
</gene>
<accession>A0ABQ8RX83</accession>
<feature type="region of interest" description="Disordered" evidence="1">
    <location>
        <begin position="152"/>
        <end position="175"/>
    </location>
</feature>
<keyword evidence="3" id="KW-1185">Reference proteome</keyword>
<sequence length="175" mass="20031">MVPEQNIAETRQVFQNFFNTMYRERWTSFSTFALMKGELKPHEQIAMKVLLLLQRHEIRPFDLFSHQAKFNESSHLVIGRPTTSSWIIGICGSEMRPEICHELLDILSKKIQPGNQLKRESNPCPGATLERQGLVFRKRFCKSSSFLGRAGDRDDGVQNDGGEVLLVKHRSSPTT</sequence>
<reference evidence="2 3" key="1">
    <citation type="journal article" date="2022" name="Allergy">
        <title>Genome assembly and annotation of Periplaneta americana reveal a comprehensive cockroach allergen profile.</title>
        <authorList>
            <person name="Wang L."/>
            <person name="Xiong Q."/>
            <person name="Saelim N."/>
            <person name="Wang L."/>
            <person name="Nong W."/>
            <person name="Wan A.T."/>
            <person name="Shi M."/>
            <person name="Liu X."/>
            <person name="Cao Q."/>
            <person name="Hui J.H.L."/>
            <person name="Sookrung N."/>
            <person name="Leung T.F."/>
            <person name="Tungtrongchitr A."/>
            <person name="Tsui S.K.W."/>
        </authorList>
    </citation>
    <scope>NUCLEOTIDE SEQUENCE [LARGE SCALE GENOMIC DNA]</scope>
    <source>
        <strain evidence="2">PWHHKU_190912</strain>
    </source>
</reference>
<proteinExistence type="predicted"/>
<dbReference type="EMBL" id="JAJSOF020000040">
    <property type="protein sequence ID" value="KAJ4426341.1"/>
    <property type="molecule type" value="Genomic_DNA"/>
</dbReference>
<evidence type="ECO:0000256" key="1">
    <source>
        <dbReference type="SAM" id="MobiDB-lite"/>
    </source>
</evidence>
<dbReference type="Proteomes" id="UP001148838">
    <property type="component" value="Unassembled WGS sequence"/>
</dbReference>
<evidence type="ECO:0000313" key="3">
    <source>
        <dbReference type="Proteomes" id="UP001148838"/>
    </source>
</evidence>
<organism evidence="2 3">
    <name type="scientific">Periplaneta americana</name>
    <name type="common">American cockroach</name>
    <name type="synonym">Blatta americana</name>
    <dbReference type="NCBI Taxonomy" id="6978"/>
    <lineage>
        <taxon>Eukaryota</taxon>
        <taxon>Metazoa</taxon>
        <taxon>Ecdysozoa</taxon>
        <taxon>Arthropoda</taxon>
        <taxon>Hexapoda</taxon>
        <taxon>Insecta</taxon>
        <taxon>Pterygota</taxon>
        <taxon>Neoptera</taxon>
        <taxon>Polyneoptera</taxon>
        <taxon>Dictyoptera</taxon>
        <taxon>Blattodea</taxon>
        <taxon>Blattoidea</taxon>
        <taxon>Blattidae</taxon>
        <taxon>Blattinae</taxon>
        <taxon>Periplaneta</taxon>
    </lineage>
</organism>
<name>A0ABQ8RX83_PERAM</name>
<comment type="caution">
    <text evidence="2">The sequence shown here is derived from an EMBL/GenBank/DDBJ whole genome shotgun (WGS) entry which is preliminary data.</text>
</comment>
<evidence type="ECO:0000313" key="2">
    <source>
        <dbReference type="EMBL" id="KAJ4426341.1"/>
    </source>
</evidence>
<protein>
    <submittedName>
        <fullName evidence="2">Uncharacterized protein</fullName>
    </submittedName>
</protein>